<evidence type="ECO:0000259" key="7">
    <source>
        <dbReference type="Pfam" id="PF02826"/>
    </source>
</evidence>
<evidence type="ECO:0000313" key="8">
    <source>
        <dbReference type="EMBL" id="TDG00849.1"/>
    </source>
</evidence>
<dbReference type="InterPro" id="IPR029752">
    <property type="entry name" value="D-isomer_DH_CS1"/>
</dbReference>
<evidence type="ECO:0000256" key="3">
    <source>
        <dbReference type="ARBA" id="ARBA00023002"/>
    </source>
</evidence>
<evidence type="ECO:0000256" key="2">
    <source>
        <dbReference type="ARBA" id="ARBA00022605"/>
    </source>
</evidence>
<dbReference type="InterPro" id="IPR006140">
    <property type="entry name" value="D-isomer_DH_NAD-bd"/>
</dbReference>
<keyword evidence="4" id="KW-0520">NAD</keyword>
<comment type="similarity">
    <text evidence="1 5">Belongs to the D-isomer specific 2-hydroxyacid dehydrogenase family.</text>
</comment>
<dbReference type="Pfam" id="PF02826">
    <property type="entry name" value="2-Hacid_dh_C"/>
    <property type="match status" value="1"/>
</dbReference>
<reference evidence="8 9" key="1">
    <citation type="submission" date="2019-03" db="EMBL/GenBank/DDBJ databases">
        <title>This is whole genome sequence of Paenibacillus sp MS74 strain.</title>
        <authorList>
            <person name="Trinh H.N."/>
        </authorList>
    </citation>
    <scope>NUCLEOTIDE SEQUENCE [LARGE SCALE GENOMIC DNA]</scope>
    <source>
        <strain evidence="8 9">MS74</strain>
    </source>
</reference>
<dbReference type="PANTHER" id="PTHR42789">
    <property type="entry name" value="D-ISOMER SPECIFIC 2-HYDROXYACID DEHYDROGENASE FAMILY PROTEIN (AFU_ORTHOLOGUE AFUA_6G10090)"/>
    <property type="match status" value="1"/>
</dbReference>
<organism evidence="8 9">
    <name type="scientific">Paenibacillus piri</name>
    <dbReference type="NCBI Taxonomy" id="2547395"/>
    <lineage>
        <taxon>Bacteria</taxon>
        <taxon>Bacillati</taxon>
        <taxon>Bacillota</taxon>
        <taxon>Bacilli</taxon>
        <taxon>Bacillales</taxon>
        <taxon>Paenibacillaceae</taxon>
        <taxon>Paenibacillus</taxon>
    </lineage>
</organism>
<dbReference type="GO" id="GO:0008652">
    <property type="term" value="P:amino acid biosynthetic process"/>
    <property type="evidence" value="ECO:0007669"/>
    <property type="project" value="UniProtKB-KW"/>
</dbReference>
<dbReference type="SUPFAM" id="SSF52283">
    <property type="entry name" value="Formate/glycerate dehydrogenase catalytic domain-like"/>
    <property type="match status" value="1"/>
</dbReference>
<dbReference type="EMBL" id="SMRT01000001">
    <property type="protein sequence ID" value="TDG00849.1"/>
    <property type="molecule type" value="Genomic_DNA"/>
</dbReference>
<evidence type="ECO:0000313" key="9">
    <source>
        <dbReference type="Proteomes" id="UP000295636"/>
    </source>
</evidence>
<sequence>MAKKRRRHGYRAVYGGLYTKISIRDREKRQTMKPFNILVMQHIHSEGLEVLRQANCRITIPDRLDRETVLPLAREADAILVRTAAIDRTLIESAPNCKVVARHGAGIDQIDQKAAAERGIFVCNTPHANSNSVAEHAVGMMIALSHHMLKGDRALRQGDFDARNRYIGTELLGKTLGIIGLGNIGKRVARKCALGMEMNVIAYDPFLEDGSGLGYVRMSDSFDALMAESDIVSLHVPYVPQFHNLIDRRALSLMKPGALLINCARGGLVDEQALYELLKEGKLAAAGLDVFEHEPPIGRHPLWELDNVIVTPHMSAHTEDALIAMAVGAAEEIVRVLRNEQPLYCVNRHLFQS</sequence>
<keyword evidence="2" id="KW-0028">Amino-acid biosynthesis</keyword>
<dbReference type="PROSITE" id="PS00671">
    <property type="entry name" value="D_2_HYDROXYACID_DH_3"/>
    <property type="match status" value="1"/>
</dbReference>
<evidence type="ECO:0000259" key="6">
    <source>
        <dbReference type="Pfam" id="PF00389"/>
    </source>
</evidence>
<dbReference type="AlphaFoldDB" id="A0A4R5KZU3"/>
<accession>A0A4R5KZU3</accession>
<feature type="domain" description="D-isomer specific 2-hydroxyacid dehydrogenase NAD-binding" evidence="7">
    <location>
        <begin position="138"/>
        <end position="315"/>
    </location>
</feature>
<dbReference type="OrthoDB" id="9805416at2"/>
<name>A0A4R5KZU3_9BACL</name>
<dbReference type="InterPro" id="IPR050857">
    <property type="entry name" value="D-2-hydroxyacid_DH"/>
</dbReference>
<dbReference type="InterPro" id="IPR036291">
    <property type="entry name" value="NAD(P)-bd_dom_sf"/>
</dbReference>
<dbReference type="GO" id="GO:0016616">
    <property type="term" value="F:oxidoreductase activity, acting on the CH-OH group of donors, NAD or NADP as acceptor"/>
    <property type="evidence" value="ECO:0007669"/>
    <property type="project" value="InterPro"/>
</dbReference>
<dbReference type="PANTHER" id="PTHR42789:SF1">
    <property type="entry name" value="D-ISOMER SPECIFIC 2-HYDROXYACID DEHYDROGENASE FAMILY PROTEIN (AFU_ORTHOLOGUE AFUA_6G10090)"/>
    <property type="match status" value="1"/>
</dbReference>
<evidence type="ECO:0000256" key="4">
    <source>
        <dbReference type="ARBA" id="ARBA00023027"/>
    </source>
</evidence>
<comment type="caution">
    <text evidence="8">The sequence shown here is derived from an EMBL/GenBank/DDBJ whole genome shotgun (WGS) entry which is preliminary data.</text>
</comment>
<dbReference type="Pfam" id="PF00389">
    <property type="entry name" value="2-Hacid_dh"/>
    <property type="match status" value="1"/>
</dbReference>
<proteinExistence type="inferred from homology"/>
<protein>
    <submittedName>
        <fullName evidence="8">Hydroxyacid dehydrogenase</fullName>
    </submittedName>
</protein>
<dbReference type="FunFam" id="3.40.50.720:FF:000203">
    <property type="entry name" value="D-3-phosphoglycerate dehydrogenase (SerA)"/>
    <property type="match status" value="1"/>
</dbReference>
<evidence type="ECO:0000256" key="5">
    <source>
        <dbReference type="RuleBase" id="RU003719"/>
    </source>
</evidence>
<dbReference type="InterPro" id="IPR029753">
    <property type="entry name" value="D-isomer_DH_CS"/>
</dbReference>
<gene>
    <name evidence="8" type="ORF">E1757_04335</name>
</gene>
<feature type="domain" description="D-isomer specific 2-hydroxyacid dehydrogenase catalytic" evidence="6">
    <location>
        <begin position="37"/>
        <end position="347"/>
    </location>
</feature>
<dbReference type="CDD" id="cd12173">
    <property type="entry name" value="PGDH_4"/>
    <property type="match status" value="1"/>
</dbReference>
<keyword evidence="9" id="KW-1185">Reference proteome</keyword>
<keyword evidence="3 5" id="KW-0560">Oxidoreductase</keyword>
<dbReference type="InterPro" id="IPR006139">
    <property type="entry name" value="D-isomer_2_OHA_DH_cat_dom"/>
</dbReference>
<dbReference type="GO" id="GO:0051287">
    <property type="term" value="F:NAD binding"/>
    <property type="evidence" value="ECO:0007669"/>
    <property type="project" value="InterPro"/>
</dbReference>
<dbReference type="Gene3D" id="3.40.50.720">
    <property type="entry name" value="NAD(P)-binding Rossmann-like Domain"/>
    <property type="match status" value="2"/>
</dbReference>
<dbReference type="PROSITE" id="PS00065">
    <property type="entry name" value="D_2_HYDROXYACID_DH_1"/>
    <property type="match status" value="1"/>
</dbReference>
<evidence type="ECO:0000256" key="1">
    <source>
        <dbReference type="ARBA" id="ARBA00005854"/>
    </source>
</evidence>
<dbReference type="SUPFAM" id="SSF51735">
    <property type="entry name" value="NAD(P)-binding Rossmann-fold domains"/>
    <property type="match status" value="1"/>
</dbReference>
<dbReference type="Proteomes" id="UP000295636">
    <property type="component" value="Unassembled WGS sequence"/>
</dbReference>